<dbReference type="Pfam" id="PF00512">
    <property type="entry name" value="HisKA"/>
    <property type="match status" value="1"/>
</dbReference>
<proteinExistence type="predicted"/>
<comment type="catalytic activity">
    <reaction evidence="1">
        <text>ATP + protein L-histidine = ADP + protein N-phospho-L-histidine.</text>
        <dbReference type="EC" id="2.7.13.3"/>
    </reaction>
</comment>
<dbReference type="CDD" id="cd00082">
    <property type="entry name" value="HisKA"/>
    <property type="match status" value="1"/>
</dbReference>
<dbReference type="PANTHER" id="PTHR43065:SF46">
    <property type="entry name" value="C4-DICARBOXYLATE TRANSPORT SENSOR PROTEIN DCTB"/>
    <property type="match status" value="1"/>
</dbReference>
<dbReference type="Gene3D" id="1.10.287.130">
    <property type="match status" value="1"/>
</dbReference>
<keyword evidence="5" id="KW-0547">Nucleotide-binding</keyword>
<evidence type="ECO:0000256" key="2">
    <source>
        <dbReference type="ARBA" id="ARBA00012438"/>
    </source>
</evidence>
<evidence type="ECO:0000256" key="6">
    <source>
        <dbReference type="ARBA" id="ARBA00022777"/>
    </source>
</evidence>
<dbReference type="EC" id="2.7.13.3" evidence="2"/>
<keyword evidence="4" id="KW-0808">Transferase</keyword>
<dbReference type="GO" id="GO:0000155">
    <property type="term" value="F:phosphorelay sensor kinase activity"/>
    <property type="evidence" value="ECO:0007669"/>
    <property type="project" value="InterPro"/>
</dbReference>
<evidence type="ECO:0000256" key="5">
    <source>
        <dbReference type="ARBA" id="ARBA00022741"/>
    </source>
</evidence>
<feature type="transmembrane region" description="Helical" evidence="9">
    <location>
        <begin position="103"/>
        <end position="123"/>
    </location>
</feature>
<dbReference type="AlphaFoldDB" id="A0A2W4DVI5"/>
<evidence type="ECO:0000259" key="10">
    <source>
        <dbReference type="PROSITE" id="PS50109"/>
    </source>
</evidence>
<dbReference type="SMART" id="SM00388">
    <property type="entry name" value="HisKA"/>
    <property type="match status" value="1"/>
</dbReference>
<keyword evidence="9" id="KW-0472">Membrane</keyword>
<dbReference type="Proteomes" id="UP000248925">
    <property type="component" value="Unassembled WGS sequence"/>
</dbReference>
<evidence type="ECO:0000313" key="11">
    <source>
        <dbReference type="EMBL" id="PZM08026.1"/>
    </source>
</evidence>
<dbReference type="SUPFAM" id="SSF47384">
    <property type="entry name" value="Homodimeric domain of signal transducing histidine kinase"/>
    <property type="match status" value="1"/>
</dbReference>
<dbReference type="SMART" id="SM00387">
    <property type="entry name" value="HATPase_c"/>
    <property type="match status" value="1"/>
</dbReference>
<dbReference type="RefSeq" id="WP_111164066.1">
    <property type="nucleotide sequence ID" value="NZ_PCDP01000076.1"/>
</dbReference>
<dbReference type="InterPro" id="IPR036097">
    <property type="entry name" value="HisK_dim/P_sf"/>
</dbReference>
<reference evidence="11 12" key="1">
    <citation type="journal article" date="2018" name="Sci. Rep.">
        <title>Rhizobium tumorigenes sp. nov., a novel plant tumorigenic bacterium isolated from cane gall tumors on thornless blackberry.</title>
        <authorList>
            <person name="Kuzmanovi N."/>
            <person name="Smalla K."/>
            <person name="Gronow S."/>
            <person name="PuBawska J."/>
        </authorList>
    </citation>
    <scope>NUCLEOTIDE SEQUENCE [LARGE SCALE GENOMIC DNA]</scope>
    <source>
        <strain evidence="11 12">CCBAU 85046</strain>
    </source>
</reference>
<sequence>MTLNIPLQQPFDGDVMCATVTPTSTRPSYLLAIRGSAVMLGVAVFFADTFIHSTVPIAVLYAAVLALFNEAASNRRIILSGLVCASLAIISKCYSYGSMGAIAELTSLGVSLSALTSVLWLLVRNAGAREALVECSSDLLRSEGRYKAIFSDSRTALWEYDYSVLKQRLHELEVDGLSDLRAYLRSDPSILREYRNCARRTAANREALAVSGERSHSEPFHQQAREDEETFVEILNAIFSGLTRFECNGTLLTAVGEAKPAVFRICFPETPKGFKRVVMDIAEIAECGSFKSSLLETRTELFQASRAATVGVLSASLSHELSQPLGAIILNAQILLRWLAHTPPQLDAVKRAAERLVQNGERASLIVKNTRMMLLNKAPLLQPVELSRLIKDTQILLEHDLLQDDIEIVIQDRTSGCWVKAVHIELQQVLINLITNARQAMSHSPLKRLIITLDHQDDRFVNVSVRDFGPGIREEPMEKIFDAFHTTKPTGMGLGLSLCRSIMEARGGQLTAANHPECGAVFEILIPIEGIPNENANKANYEEVRDS</sequence>
<evidence type="ECO:0000256" key="8">
    <source>
        <dbReference type="ARBA" id="ARBA00023012"/>
    </source>
</evidence>
<dbReference type="PRINTS" id="PR00344">
    <property type="entry name" value="BCTRLSENSOR"/>
</dbReference>
<evidence type="ECO:0000256" key="1">
    <source>
        <dbReference type="ARBA" id="ARBA00000085"/>
    </source>
</evidence>
<gene>
    <name evidence="11" type="ORF">CPY51_30210</name>
</gene>
<keyword evidence="6 11" id="KW-0418">Kinase</keyword>
<dbReference type="InterPro" id="IPR004358">
    <property type="entry name" value="Sig_transdc_His_kin-like_C"/>
</dbReference>
<dbReference type="Gene3D" id="3.30.565.10">
    <property type="entry name" value="Histidine kinase-like ATPase, C-terminal domain"/>
    <property type="match status" value="1"/>
</dbReference>
<evidence type="ECO:0000256" key="4">
    <source>
        <dbReference type="ARBA" id="ARBA00022679"/>
    </source>
</evidence>
<organism evidence="11 12">
    <name type="scientific">Rhizobium tubonense</name>
    <dbReference type="NCBI Taxonomy" id="484088"/>
    <lineage>
        <taxon>Bacteria</taxon>
        <taxon>Pseudomonadati</taxon>
        <taxon>Pseudomonadota</taxon>
        <taxon>Alphaproteobacteria</taxon>
        <taxon>Hyphomicrobiales</taxon>
        <taxon>Rhizobiaceae</taxon>
        <taxon>Rhizobium/Agrobacterium group</taxon>
        <taxon>Rhizobium</taxon>
    </lineage>
</organism>
<dbReference type="InterPro" id="IPR003661">
    <property type="entry name" value="HisK_dim/P_dom"/>
</dbReference>
<dbReference type="PANTHER" id="PTHR43065">
    <property type="entry name" value="SENSOR HISTIDINE KINASE"/>
    <property type="match status" value="1"/>
</dbReference>
<keyword evidence="8" id="KW-0902">Two-component regulatory system</keyword>
<dbReference type="PROSITE" id="PS50109">
    <property type="entry name" value="HIS_KIN"/>
    <property type="match status" value="1"/>
</dbReference>
<dbReference type="GO" id="GO:0005524">
    <property type="term" value="F:ATP binding"/>
    <property type="evidence" value="ECO:0007669"/>
    <property type="project" value="UniProtKB-KW"/>
</dbReference>
<dbReference type="InterPro" id="IPR003594">
    <property type="entry name" value="HATPase_dom"/>
</dbReference>
<evidence type="ECO:0000313" key="12">
    <source>
        <dbReference type="Proteomes" id="UP000248925"/>
    </source>
</evidence>
<dbReference type="Pfam" id="PF02518">
    <property type="entry name" value="HATPase_c"/>
    <property type="match status" value="1"/>
</dbReference>
<evidence type="ECO:0000256" key="7">
    <source>
        <dbReference type="ARBA" id="ARBA00022840"/>
    </source>
</evidence>
<evidence type="ECO:0000256" key="9">
    <source>
        <dbReference type="SAM" id="Phobius"/>
    </source>
</evidence>
<keyword evidence="3" id="KW-0597">Phosphoprotein</keyword>
<dbReference type="OrthoDB" id="226486at2"/>
<keyword evidence="9" id="KW-1133">Transmembrane helix</keyword>
<feature type="domain" description="Histidine kinase" evidence="10">
    <location>
        <begin position="316"/>
        <end position="530"/>
    </location>
</feature>
<name>A0A2W4DVI5_9HYPH</name>
<dbReference type="InterPro" id="IPR005467">
    <property type="entry name" value="His_kinase_dom"/>
</dbReference>
<dbReference type="EMBL" id="PCDP01000076">
    <property type="protein sequence ID" value="PZM08026.1"/>
    <property type="molecule type" value="Genomic_DNA"/>
</dbReference>
<protein>
    <recommendedName>
        <fullName evidence="2">histidine kinase</fullName>
        <ecNumber evidence="2">2.7.13.3</ecNumber>
    </recommendedName>
</protein>
<keyword evidence="7" id="KW-0067">ATP-binding</keyword>
<dbReference type="SUPFAM" id="SSF55874">
    <property type="entry name" value="ATPase domain of HSP90 chaperone/DNA topoisomerase II/histidine kinase"/>
    <property type="match status" value="1"/>
</dbReference>
<dbReference type="InterPro" id="IPR036890">
    <property type="entry name" value="HATPase_C_sf"/>
</dbReference>
<feature type="transmembrane region" description="Helical" evidence="9">
    <location>
        <begin position="37"/>
        <end position="65"/>
    </location>
</feature>
<comment type="caution">
    <text evidence="11">The sequence shown here is derived from an EMBL/GenBank/DDBJ whole genome shotgun (WGS) entry which is preliminary data.</text>
</comment>
<keyword evidence="12" id="KW-1185">Reference proteome</keyword>
<accession>A0A2W4DVI5</accession>
<evidence type="ECO:0000256" key="3">
    <source>
        <dbReference type="ARBA" id="ARBA00022553"/>
    </source>
</evidence>
<keyword evidence="9" id="KW-0812">Transmembrane</keyword>